<keyword evidence="3" id="KW-1185">Reference proteome</keyword>
<dbReference type="GeneID" id="117650925"/>
<reference evidence="4" key="1">
    <citation type="submission" date="2025-08" db="UniProtKB">
        <authorList>
            <consortium name="RefSeq"/>
        </authorList>
    </citation>
    <scope>IDENTIFICATION</scope>
    <source>
        <tissue evidence="4">Total insect</tissue>
    </source>
</reference>
<keyword evidence="2" id="KW-0732">Signal</keyword>
<dbReference type="InParanoid" id="A0A6P8ZZF0"/>
<evidence type="ECO:0000256" key="1">
    <source>
        <dbReference type="SAM" id="Phobius"/>
    </source>
</evidence>
<dbReference type="KEGG" id="tpal:117650925"/>
<dbReference type="RefSeq" id="XP_034250464.1">
    <property type="nucleotide sequence ID" value="XM_034394573.1"/>
</dbReference>
<feature type="chain" id="PRO_5028469770" evidence="2">
    <location>
        <begin position="23"/>
        <end position="230"/>
    </location>
</feature>
<gene>
    <name evidence="4" type="primary">LOC117650925</name>
</gene>
<keyword evidence="1" id="KW-1133">Transmembrane helix</keyword>
<evidence type="ECO:0000256" key="2">
    <source>
        <dbReference type="SAM" id="SignalP"/>
    </source>
</evidence>
<dbReference type="AlphaFoldDB" id="A0A6P8ZZF0"/>
<evidence type="ECO:0000313" key="3">
    <source>
        <dbReference type="Proteomes" id="UP000515158"/>
    </source>
</evidence>
<dbReference type="Proteomes" id="UP000515158">
    <property type="component" value="Unplaced"/>
</dbReference>
<protein>
    <submittedName>
        <fullName evidence="4">Uncharacterized protein LOC117650925</fullName>
    </submittedName>
</protein>
<proteinExistence type="predicted"/>
<feature type="signal peptide" evidence="2">
    <location>
        <begin position="1"/>
        <end position="22"/>
    </location>
</feature>
<feature type="transmembrane region" description="Helical" evidence="1">
    <location>
        <begin position="202"/>
        <end position="223"/>
    </location>
</feature>
<sequence>MVTTTGTHAATAVLLLIAAVAADWITEPRCLRVGGTIKIDSEVVPDVAQICSWCDQSSSHPVILHWDKKYLIIYVDSYSSSKTFNVREIQYYEGTWSWYSELTGVRGNINGAVTCSHPIASDMLCMGTNNPPDDHSCPATASKVMAKAHKASAPVRAEECNPSKRAINLTDFYVQYSTANDTSIVPEITSGCFATEASDLPLILGVSGGVTACVLLAAAFAAAPRLLCST</sequence>
<keyword evidence="1" id="KW-0472">Membrane</keyword>
<evidence type="ECO:0000313" key="4">
    <source>
        <dbReference type="RefSeq" id="XP_034250464.1"/>
    </source>
</evidence>
<accession>A0A6P8ZZF0</accession>
<keyword evidence="1" id="KW-0812">Transmembrane</keyword>
<name>A0A6P8ZZF0_THRPL</name>
<organism evidence="4">
    <name type="scientific">Thrips palmi</name>
    <name type="common">Melon thrips</name>
    <dbReference type="NCBI Taxonomy" id="161013"/>
    <lineage>
        <taxon>Eukaryota</taxon>
        <taxon>Metazoa</taxon>
        <taxon>Ecdysozoa</taxon>
        <taxon>Arthropoda</taxon>
        <taxon>Hexapoda</taxon>
        <taxon>Insecta</taxon>
        <taxon>Pterygota</taxon>
        <taxon>Neoptera</taxon>
        <taxon>Paraneoptera</taxon>
        <taxon>Thysanoptera</taxon>
        <taxon>Terebrantia</taxon>
        <taxon>Thripoidea</taxon>
        <taxon>Thripidae</taxon>
        <taxon>Thrips</taxon>
    </lineage>
</organism>